<gene>
    <name evidence="8" type="ORF">KPS_003464</name>
</gene>
<dbReference type="EC" id="2.4.-.-" evidence="8"/>
<organism evidence="8 9">
    <name type="scientific">Nitratidesulfovibrio liaohensis</name>
    <dbReference type="NCBI Taxonomy" id="2604158"/>
    <lineage>
        <taxon>Bacteria</taxon>
        <taxon>Pseudomonadati</taxon>
        <taxon>Thermodesulfobacteriota</taxon>
        <taxon>Desulfovibrionia</taxon>
        <taxon>Desulfovibrionales</taxon>
        <taxon>Desulfovibrionaceae</taxon>
        <taxon>Nitratidesulfovibrio</taxon>
    </lineage>
</organism>
<dbReference type="Gene3D" id="3.40.50.2000">
    <property type="entry name" value="Glycogen Phosphorylase B"/>
    <property type="match status" value="1"/>
</dbReference>
<dbReference type="GO" id="GO:0016757">
    <property type="term" value="F:glycosyltransferase activity"/>
    <property type="evidence" value="ECO:0007669"/>
    <property type="project" value="UniProtKB-KW"/>
</dbReference>
<feature type="transmembrane region" description="Helical" evidence="5">
    <location>
        <begin position="393"/>
        <end position="410"/>
    </location>
</feature>
<dbReference type="PANTHER" id="PTHR37422">
    <property type="entry name" value="TEICHURONIC ACID BIOSYNTHESIS PROTEIN TUAE"/>
    <property type="match status" value="1"/>
</dbReference>
<evidence type="ECO:0000259" key="6">
    <source>
        <dbReference type="Pfam" id="PF00534"/>
    </source>
</evidence>
<feature type="transmembrane region" description="Helical" evidence="5">
    <location>
        <begin position="363"/>
        <end position="381"/>
    </location>
</feature>
<sequence length="631" mass="70759">MPASLVLVGEGVERPRLEALRDSLNLGGHVVLTGFRQDVAAFFRAADIFAMPSDFEGFPIAQMEALYCGLPCVVSRHVPSLEVAAEASLVCETEPGDIAAKLLSILRDDALRARLSEAAHRVIEPLIMPRYAERLLAFYADLPAKKTCRADTVILPLPYLFARMHRQYFPQPAGWSMFSLMCDISPRNVTARVVAAVRAFRASPDPQKAEWARTVLFWLFWLSVATFPLGQAFRETGPILCLAVLLPYHYWGYRQSTLRRFPLKWLFMVFYGLICVKTALSLDPRQSFVYVLPNIWKGFALPFIAMECARDARDLRRLIWAFAIVCCYEGLDGVYQHATGYDLINHTAIMAGRLTGSLSTYRVGNYMALVLVPAMGLWWVLRRSFPVMTVWKHAAIMASLLAPGLYLLVFAQARSGYLGFGAAMFVLWVLLARPRWYWLVSPAILLGLALHFGPHRISVEQAMRDGRIELWDMAWEVIQVRPLTGWGMGMFGPAFKALGLHPVINSTNIQHPHSMYIQFVVDTGFVGLGIALLFLYGMLLWAGRRHWYNLTARPGDERAEMWTLGAFFLAGWVCYLVEALSAHDFLRTWWMAVSMGHLGVMIGATVNAPEAPALSVQPARPVATSTPGDQH</sequence>
<evidence type="ECO:0000256" key="2">
    <source>
        <dbReference type="ARBA" id="ARBA00022692"/>
    </source>
</evidence>
<dbReference type="Pfam" id="PF04932">
    <property type="entry name" value="Wzy_C"/>
    <property type="match status" value="1"/>
</dbReference>
<evidence type="ECO:0000256" key="1">
    <source>
        <dbReference type="ARBA" id="ARBA00004141"/>
    </source>
</evidence>
<comment type="subcellular location">
    <subcellularLocation>
        <location evidence="1">Membrane</location>
        <topology evidence="1">Multi-pass membrane protein</topology>
    </subcellularLocation>
</comment>
<keyword evidence="4 5" id="KW-0472">Membrane</keyword>
<evidence type="ECO:0000313" key="9">
    <source>
        <dbReference type="Proteomes" id="UP001180616"/>
    </source>
</evidence>
<evidence type="ECO:0000256" key="3">
    <source>
        <dbReference type="ARBA" id="ARBA00022989"/>
    </source>
</evidence>
<keyword evidence="3 5" id="KW-1133">Transmembrane helix</keyword>
<feature type="domain" description="O-antigen ligase-related" evidence="7">
    <location>
        <begin position="404"/>
        <end position="530"/>
    </location>
</feature>
<evidence type="ECO:0000259" key="7">
    <source>
        <dbReference type="Pfam" id="PF04932"/>
    </source>
</evidence>
<evidence type="ECO:0000313" key="8">
    <source>
        <dbReference type="EMBL" id="WMW65345.1"/>
    </source>
</evidence>
<evidence type="ECO:0000256" key="5">
    <source>
        <dbReference type="SAM" id="Phobius"/>
    </source>
</evidence>
<proteinExistence type="predicted"/>
<feature type="transmembrane region" description="Helical" evidence="5">
    <location>
        <begin position="288"/>
        <end position="309"/>
    </location>
</feature>
<feature type="transmembrane region" description="Helical" evidence="5">
    <location>
        <begin position="265"/>
        <end position="282"/>
    </location>
</feature>
<feature type="transmembrane region" description="Helical" evidence="5">
    <location>
        <begin position="561"/>
        <end position="577"/>
    </location>
</feature>
<dbReference type="EMBL" id="CP133659">
    <property type="protein sequence ID" value="WMW65345.1"/>
    <property type="molecule type" value="Genomic_DNA"/>
</dbReference>
<keyword evidence="9" id="KW-1185">Reference proteome</keyword>
<feature type="transmembrane region" description="Helical" evidence="5">
    <location>
        <begin position="437"/>
        <end position="454"/>
    </location>
</feature>
<dbReference type="InterPro" id="IPR001296">
    <property type="entry name" value="Glyco_trans_1"/>
</dbReference>
<keyword evidence="2 5" id="KW-0812">Transmembrane</keyword>
<name>A0ABY9R0R5_9BACT</name>
<keyword evidence="8" id="KW-0328">Glycosyltransferase</keyword>
<dbReference type="Proteomes" id="UP001180616">
    <property type="component" value="Chromosome"/>
</dbReference>
<keyword evidence="8" id="KW-0808">Transferase</keyword>
<feature type="transmembrane region" description="Helical" evidence="5">
    <location>
        <begin position="415"/>
        <end position="431"/>
    </location>
</feature>
<protein>
    <submittedName>
        <fullName evidence="8">Glycosyltransferase</fullName>
        <ecNumber evidence="8">2.4.-.-</ecNumber>
    </submittedName>
</protein>
<dbReference type="PANTHER" id="PTHR37422:SF13">
    <property type="entry name" value="LIPOPOLYSACCHARIDE BIOSYNTHESIS PROTEIN PA4999-RELATED"/>
    <property type="match status" value="1"/>
</dbReference>
<dbReference type="RefSeq" id="WP_309541356.1">
    <property type="nucleotide sequence ID" value="NZ_CP133659.1"/>
</dbReference>
<dbReference type="InterPro" id="IPR051533">
    <property type="entry name" value="WaaL-like"/>
</dbReference>
<feature type="domain" description="Glycosyl transferase family 1" evidence="6">
    <location>
        <begin position="3"/>
        <end position="120"/>
    </location>
</feature>
<dbReference type="Pfam" id="PF00534">
    <property type="entry name" value="Glycos_transf_1"/>
    <property type="match status" value="1"/>
</dbReference>
<dbReference type="SUPFAM" id="SSF53756">
    <property type="entry name" value="UDP-Glycosyltransferase/glycogen phosphorylase"/>
    <property type="match status" value="1"/>
</dbReference>
<reference evidence="8" key="1">
    <citation type="submission" date="2023-09" db="EMBL/GenBank/DDBJ databases">
        <authorList>
            <consortium name="CW5 consortium"/>
            <person name="Lu C.-W."/>
        </authorList>
    </citation>
    <scope>NUCLEOTIDE SEQUENCE</scope>
    <source>
        <strain evidence="8">KPS</strain>
    </source>
</reference>
<accession>A0ABY9R0R5</accession>
<feature type="transmembrane region" description="Helical" evidence="5">
    <location>
        <begin position="519"/>
        <end position="541"/>
    </location>
</feature>
<dbReference type="InterPro" id="IPR007016">
    <property type="entry name" value="O-antigen_ligase-rel_domated"/>
</dbReference>
<feature type="transmembrane region" description="Helical" evidence="5">
    <location>
        <begin position="236"/>
        <end position="253"/>
    </location>
</feature>
<evidence type="ECO:0000256" key="4">
    <source>
        <dbReference type="ARBA" id="ARBA00023136"/>
    </source>
</evidence>